<dbReference type="STRING" id="230819.A0A5C3KTJ0"/>
<keyword evidence="3 6" id="KW-1133">Transmembrane helix</keyword>
<feature type="compositionally biased region" description="Low complexity" evidence="5">
    <location>
        <begin position="493"/>
        <end position="504"/>
    </location>
</feature>
<dbReference type="SUPFAM" id="SSF56300">
    <property type="entry name" value="Metallo-dependent phosphatases"/>
    <property type="match status" value="1"/>
</dbReference>
<feature type="compositionally biased region" description="Low complexity" evidence="5">
    <location>
        <begin position="419"/>
        <end position="438"/>
    </location>
</feature>
<dbReference type="GO" id="GO:0005783">
    <property type="term" value="C:endoplasmic reticulum"/>
    <property type="evidence" value="ECO:0007669"/>
    <property type="project" value="TreeGrafter"/>
</dbReference>
<feature type="domain" description="Calcineurin-like phosphoesterase" evidence="7">
    <location>
        <begin position="69"/>
        <end position="308"/>
    </location>
</feature>
<organism evidence="8 9">
    <name type="scientific">Coprinopsis marcescibilis</name>
    <name type="common">Agaric fungus</name>
    <name type="synonym">Psathyrella marcescibilis</name>
    <dbReference type="NCBI Taxonomy" id="230819"/>
    <lineage>
        <taxon>Eukaryota</taxon>
        <taxon>Fungi</taxon>
        <taxon>Dikarya</taxon>
        <taxon>Basidiomycota</taxon>
        <taxon>Agaricomycotina</taxon>
        <taxon>Agaricomycetes</taxon>
        <taxon>Agaricomycetidae</taxon>
        <taxon>Agaricales</taxon>
        <taxon>Agaricineae</taxon>
        <taxon>Psathyrellaceae</taxon>
        <taxon>Coprinopsis</taxon>
    </lineage>
</organism>
<dbReference type="PANTHER" id="PTHR13315">
    <property type="entry name" value="METALLO PHOSPHOESTERASE RELATED"/>
    <property type="match status" value="1"/>
</dbReference>
<keyword evidence="4 6" id="KW-0472">Membrane</keyword>
<evidence type="ECO:0000313" key="9">
    <source>
        <dbReference type="Proteomes" id="UP000307440"/>
    </source>
</evidence>
<dbReference type="InterPro" id="IPR004843">
    <property type="entry name" value="Calcineurin-like_PHP"/>
</dbReference>
<evidence type="ECO:0000256" key="3">
    <source>
        <dbReference type="ARBA" id="ARBA00022989"/>
    </source>
</evidence>
<feature type="region of interest" description="Disordered" evidence="5">
    <location>
        <begin position="460"/>
        <end position="522"/>
    </location>
</feature>
<evidence type="ECO:0000256" key="2">
    <source>
        <dbReference type="ARBA" id="ARBA00022692"/>
    </source>
</evidence>
<comment type="subcellular location">
    <subcellularLocation>
        <location evidence="1">Membrane</location>
        <topology evidence="1">Multi-pass membrane protein</topology>
    </subcellularLocation>
</comment>
<dbReference type="InterPro" id="IPR033308">
    <property type="entry name" value="PGAP5/Cdc1/Ted1"/>
</dbReference>
<evidence type="ECO:0000313" key="8">
    <source>
        <dbReference type="EMBL" id="TFK23929.1"/>
    </source>
</evidence>
<feature type="transmembrane region" description="Helical" evidence="6">
    <location>
        <begin position="26"/>
        <end position="48"/>
    </location>
</feature>
<dbReference type="Gene3D" id="3.60.21.10">
    <property type="match status" value="1"/>
</dbReference>
<evidence type="ECO:0000256" key="5">
    <source>
        <dbReference type="SAM" id="MobiDB-lite"/>
    </source>
</evidence>
<feature type="region of interest" description="Disordered" evidence="5">
    <location>
        <begin position="535"/>
        <end position="577"/>
    </location>
</feature>
<gene>
    <name evidence="8" type="ORF">FA15DRAFT_687684</name>
</gene>
<dbReference type="GO" id="GO:0016020">
    <property type="term" value="C:membrane"/>
    <property type="evidence" value="ECO:0007669"/>
    <property type="project" value="UniProtKB-SubCell"/>
</dbReference>
<dbReference type="Pfam" id="PF00149">
    <property type="entry name" value="Metallophos"/>
    <property type="match status" value="1"/>
</dbReference>
<keyword evidence="9" id="KW-1185">Reference proteome</keyword>
<dbReference type="AlphaFoldDB" id="A0A5C3KTJ0"/>
<feature type="transmembrane region" description="Helical" evidence="6">
    <location>
        <begin position="378"/>
        <end position="399"/>
    </location>
</feature>
<dbReference type="PANTHER" id="PTHR13315:SF4">
    <property type="entry name" value="METALLOPHOSPHOESTERASE, ISOFORM E"/>
    <property type="match status" value="1"/>
</dbReference>
<name>A0A5C3KTJ0_COPMA</name>
<feature type="compositionally biased region" description="Polar residues" evidence="5">
    <location>
        <begin position="460"/>
        <end position="483"/>
    </location>
</feature>
<protein>
    <recommendedName>
        <fullName evidence="7">Calcineurin-like phosphoesterase domain-containing protein</fullName>
    </recommendedName>
</protein>
<dbReference type="GO" id="GO:0006506">
    <property type="term" value="P:GPI anchor biosynthetic process"/>
    <property type="evidence" value="ECO:0007669"/>
    <property type="project" value="InterPro"/>
</dbReference>
<dbReference type="OrthoDB" id="5977743at2759"/>
<evidence type="ECO:0000256" key="1">
    <source>
        <dbReference type="ARBA" id="ARBA00004141"/>
    </source>
</evidence>
<dbReference type="EMBL" id="ML210209">
    <property type="protein sequence ID" value="TFK23929.1"/>
    <property type="molecule type" value="Genomic_DNA"/>
</dbReference>
<evidence type="ECO:0000256" key="6">
    <source>
        <dbReference type="SAM" id="Phobius"/>
    </source>
</evidence>
<dbReference type="InterPro" id="IPR029052">
    <property type="entry name" value="Metallo-depent_PP-like"/>
</dbReference>
<accession>A0A5C3KTJ0</accession>
<evidence type="ECO:0000256" key="4">
    <source>
        <dbReference type="ARBA" id="ARBA00023136"/>
    </source>
</evidence>
<proteinExistence type="predicted"/>
<sequence length="673" mass="75043">MKKSKPQLTGRSGGQSNLYSPVLRKYVLQVLGIIAIIWGEIGVFYWSLRDCRWPTLERATEGGSKVAHVLLLTDTQMKHHFLQSPGEAWTTALHRFFYHLNLKKSWHVATRLNPDVVVFLGDMLANGKNANNGAIYSKVAEAFKHLFSTKNKLATYYLPGNNDISMGEITPVATRVRKYFTESFGPVSQSFEIQNHTFVALDAPGLVDEDYQRAARGTAFGKWKPIPDGPIAFVNEIAGDRKKEDKFQNPVVLLSHIPLARPEMADCGPLREKGTIRRDVGHGYQSMLGRQTTTYLLNKLQPVAVFSGDNRDYCEYTHTIPHDEHSIREVTVKSFSVSVHIRRPGFQLLSIMDPSLRAFPLDNTISDKPCFLPDQTRIYTTFYLPLFCLTLFVLFLFNFNSRRSKGYRSLPWKPPPIRVGSSSTSSSGQSSPVRQRPSNVLSLSNPLAWTPTWSPFSPNTPQSNYHNNLPGNLRTPHSANVFSGPTLRASSRPGTPGLGPTLPGSPFLYAGGPLDDEDEDPMQPSQYAILRRETSQRRYEDHDEEWSDVGQAQSNRTSSNDEDGFDLVNKEDDSSGTSLLPITTNAAHQKHNRKFSEFISAPDAGKRGANAGRSWTFSPSMAGFKNLLGLLGIKTSEESMHGRPGVCASTAGDMLSVSWPAFITWCIIVWRLS</sequence>
<evidence type="ECO:0000259" key="7">
    <source>
        <dbReference type="Pfam" id="PF00149"/>
    </source>
</evidence>
<feature type="region of interest" description="Disordered" evidence="5">
    <location>
        <begin position="418"/>
        <end position="439"/>
    </location>
</feature>
<keyword evidence="2 6" id="KW-0812">Transmembrane</keyword>
<reference evidence="8 9" key="1">
    <citation type="journal article" date="2019" name="Nat. Ecol. Evol.">
        <title>Megaphylogeny resolves global patterns of mushroom evolution.</title>
        <authorList>
            <person name="Varga T."/>
            <person name="Krizsan K."/>
            <person name="Foldi C."/>
            <person name="Dima B."/>
            <person name="Sanchez-Garcia M."/>
            <person name="Sanchez-Ramirez S."/>
            <person name="Szollosi G.J."/>
            <person name="Szarkandi J.G."/>
            <person name="Papp V."/>
            <person name="Albert L."/>
            <person name="Andreopoulos W."/>
            <person name="Angelini C."/>
            <person name="Antonin V."/>
            <person name="Barry K.W."/>
            <person name="Bougher N.L."/>
            <person name="Buchanan P."/>
            <person name="Buyck B."/>
            <person name="Bense V."/>
            <person name="Catcheside P."/>
            <person name="Chovatia M."/>
            <person name="Cooper J."/>
            <person name="Damon W."/>
            <person name="Desjardin D."/>
            <person name="Finy P."/>
            <person name="Geml J."/>
            <person name="Haridas S."/>
            <person name="Hughes K."/>
            <person name="Justo A."/>
            <person name="Karasinski D."/>
            <person name="Kautmanova I."/>
            <person name="Kiss B."/>
            <person name="Kocsube S."/>
            <person name="Kotiranta H."/>
            <person name="LaButti K.M."/>
            <person name="Lechner B.E."/>
            <person name="Liimatainen K."/>
            <person name="Lipzen A."/>
            <person name="Lukacs Z."/>
            <person name="Mihaltcheva S."/>
            <person name="Morgado L.N."/>
            <person name="Niskanen T."/>
            <person name="Noordeloos M.E."/>
            <person name="Ohm R.A."/>
            <person name="Ortiz-Santana B."/>
            <person name="Ovrebo C."/>
            <person name="Racz N."/>
            <person name="Riley R."/>
            <person name="Savchenko A."/>
            <person name="Shiryaev A."/>
            <person name="Soop K."/>
            <person name="Spirin V."/>
            <person name="Szebenyi C."/>
            <person name="Tomsovsky M."/>
            <person name="Tulloss R.E."/>
            <person name="Uehling J."/>
            <person name="Grigoriev I.V."/>
            <person name="Vagvolgyi C."/>
            <person name="Papp T."/>
            <person name="Martin F.M."/>
            <person name="Miettinen O."/>
            <person name="Hibbett D.S."/>
            <person name="Nagy L.G."/>
        </authorList>
    </citation>
    <scope>NUCLEOTIDE SEQUENCE [LARGE SCALE GENOMIC DNA]</scope>
    <source>
        <strain evidence="8 9">CBS 121175</strain>
    </source>
</reference>
<dbReference type="GO" id="GO:0016787">
    <property type="term" value="F:hydrolase activity"/>
    <property type="evidence" value="ECO:0007669"/>
    <property type="project" value="InterPro"/>
</dbReference>
<dbReference type="Proteomes" id="UP000307440">
    <property type="component" value="Unassembled WGS sequence"/>
</dbReference>